<dbReference type="Proteomes" id="UP000003465">
    <property type="component" value="Unassembled WGS sequence"/>
</dbReference>
<protein>
    <submittedName>
        <fullName evidence="1">Uncharacterized protein</fullName>
    </submittedName>
</protein>
<dbReference type="EMBL" id="AEAG01002538">
    <property type="protein sequence ID" value="EGH26585.1"/>
    <property type="molecule type" value="Genomic_DNA"/>
</dbReference>
<feature type="non-terminal residue" evidence="1">
    <location>
        <position position="1"/>
    </location>
</feature>
<evidence type="ECO:0000313" key="2">
    <source>
        <dbReference type="Proteomes" id="UP000003465"/>
    </source>
</evidence>
<evidence type="ECO:0000313" key="1">
    <source>
        <dbReference type="EMBL" id="EGH26585.1"/>
    </source>
</evidence>
<accession>A0A656GM60</accession>
<feature type="non-terminal residue" evidence="1">
    <location>
        <position position="48"/>
    </location>
</feature>
<comment type="caution">
    <text evidence="1">The sequence shown here is derived from an EMBL/GenBank/DDBJ whole genome shotgun (WGS) entry which is preliminary data.</text>
</comment>
<name>A0A656GM60_PSEA0</name>
<sequence>NKRDAHMKTGPAHHEQAPFCITAPCLFARTHIRLFLQQHPILQPADLS</sequence>
<proteinExistence type="predicted"/>
<dbReference type="AlphaFoldDB" id="A0A656GM60"/>
<gene>
    <name evidence="1" type="ORF">PSYMO_36066</name>
</gene>
<organism evidence="1 2">
    <name type="scientific">Pseudomonas amygdali pv. mori str. 301020</name>
    <dbReference type="NCBI Taxonomy" id="629261"/>
    <lineage>
        <taxon>Bacteria</taxon>
        <taxon>Pseudomonadati</taxon>
        <taxon>Pseudomonadota</taxon>
        <taxon>Gammaproteobacteria</taxon>
        <taxon>Pseudomonadales</taxon>
        <taxon>Pseudomonadaceae</taxon>
        <taxon>Pseudomonas</taxon>
        <taxon>Pseudomonas amygdali</taxon>
    </lineage>
</organism>
<reference evidence="1 2" key="1">
    <citation type="journal article" date="2011" name="PLoS Pathog.">
        <title>Dynamic evolution of pathogenicity revealed by sequencing and comparative genomics of 19 Pseudomonas syringae isolates.</title>
        <authorList>
            <person name="Baltrus D.A."/>
            <person name="Nishimura M.T."/>
            <person name="Romanchuk A."/>
            <person name="Chang J.H."/>
            <person name="Mukhtar M.S."/>
            <person name="Cherkis K."/>
            <person name="Roach J."/>
            <person name="Grant S.R."/>
            <person name="Jones C.D."/>
            <person name="Dangl J.L."/>
        </authorList>
    </citation>
    <scope>NUCLEOTIDE SEQUENCE [LARGE SCALE GENOMIC DNA]</scope>
    <source>
        <strain evidence="1 2">301020</strain>
    </source>
</reference>